<evidence type="ECO:0000313" key="2">
    <source>
        <dbReference type="EMBL" id="KIK77624.1"/>
    </source>
</evidence>
<protein>
    <submittedName>
        <fullName evidence="2">Uncharacterized protein</fullName>
    </submittedName>
</protein>
<evidence type="ECO:0000313" key="3">
    <source>
        <dbReference type="Proteomes" id="UP000054538"/>
    </source>
</evidence>
<name>A0A0D0DAQ0_9AGAM</name>
<reference evidence="3" key="2">
    <citation type="submission" date="2015-01" db="EMBL/GenBank/DDBJ databases">
        <title>Evolutionary Origins and Diversification of the Mycorrhizal Mutualists.</title>
        <authorList>
            <consortium name="DOE Joint Genome Institute"/>
            <consortium name="Mycorrhizal Genomics Consortium"/>
            <person name="Kohler A."/>
            <person name="Kuo A."/>
            <person name="Nagy L.G."/>
            <person name="Floudas D."/>
            <person name="Copeland A."/>
            <person name="Barry K.W."/>
            <person name="Cichocki N."/>
            <person name="Veneault-Fourrey C."/>
            <person name="LaButti K."/>
            <person name="Lindquist E.A."/>
            <person name="Lipzen A."/>
            <person name="Lundell T."/>
            <person name="Morin E."/>
            <person name="Murat C."/>
            <person name="Riley R."/>
            <person name="Ohm R."/>
            <person name="Sun H."/>
            <person name="Tunlid A."/>
            <person name="Henrissat B."/>
            <person name="Grigoriev I.V."/>
            <person name="Hibbett D.S."/>
            <person name="Martin F."/>
        </authorList>
    </citation>
    <scope>NUCLEOTIDE SEQUENCE [LARGE SCALE GENOMIC DNA]</scope>
    <source>
        <strain evidence="3">Ve08.2h10</strain>
    </source>
</reference>
<dbReference type="OrthoDB" id="2685482at2759"/>
<gene>
    <name evidence="2" type="ORF">PAXRUDRAFT_166241</name>
</gene>
<feature type="compositionally biased region" description="Basic and acidic residues" evidence="1">
    <location>
        <begin position="127"/>
        <end position="156"/>
    </location>
</feature>
<organism evidence="2 3">
    <name type="scientific">Paxillus rubicundulus Ve08.2h10</name>
    <dbReference type="NCBI Taxonomy" id="930991"/>
    <lineage>
        <taxon>Eukaryota</taxon>
        <taxon>Fungi</taxon>
        <taxon>Dikarya</taxon>
        <taxon>Basidiomycota</taxon>
        <taxon>Agaricomycotina</taxon>
        <taxon>Agaricomycetes</taxon>
        <taxon>Agaricomycetidae</taxon>
        <taxon>Boletales</taxon>
        <taxon>Paxilineae</taxon>
        <taxon>Paxillaceae</taxon>
        <taxon>Paxillus</taxon>
    </lineage>
</organism>
<sequence>KKKAKVNAVSMVSHIGKAWIGDIKDASLEMMKQMVWGFITFHYRQASGMKDVSVLWMQISTQRSDYISGKYLPQGAKLWEPSELPKKEVISLLEFWRERQKLDPANIFGFRKWRDATGTLQNPVEFDSNKEGESQRRMEAKGKRKAAPDHGLTDTEKSEEEQGGPTDKQEPGNVGGQPSAWSKYYGG</sequence>
<feature type="non-terminal residue" evidence="2">
    <location>
        <position position="187"/>
    </location>
</feature>
<feature type="region of interest" description="Disordered" evidence="1">
    <location>
        <begin position="121"/>
        <end position="187"/>
    </location>
</feature>
<proteinExistence type="predicted"/>
<dbReference type="HOGENOM" id="CLU_083382_0_1_1"/>
<keyword evidence="3" id="KW-1185">Reference proteome</keyword>
<dbReference type="InParanoid" id="A0A0D0DAQ0"/>
<reference evidence="2 3" key="1">
    <citation type="submission" date="2014-04" db="EMBL/GenBank/DDBJ databases">
        <authorList>
            <consortium name="DOE Joint Genome Institute"/>
            <person name="Kuo A."/>
            <person name="Kohler A."/>
            <person name="Jargeat P."/>
            <person name="Nagy L.G."/>
            <person name="Floudas D."/>
            <person name="Copeland A."/>
            <person name="Barry K.W."/>
            <person name="Cichocki N."/>
            <person name="Veneault-Fourrey C."/>
            <person name="LaButti K."/>
            <person name="Lindquist E.A."/>
            <person name="Lipzen A."/>
            <person name="Lundell T."/>
            <person name="Morin E."/>
            <person name="Murat C."/>
            <person name="Sun H."/>
            <person name="Tunlid A."/>
            <person name="Henrissat B."/>
            <person name="Grigoriev I.V."/>
            <person name="Hibbett D.S."/>
            <person name="Martin F."/>
            <person name="Nordberg H.P."/>
            <person name="Cantor M.N."/>
            <person name="Hua S.X."/>
        </authorList>
    </citation>
    <scope>NUCLEOTIDE SEQUENCE [LARGE SCALE GENOMIC DNA]</scope>
    <source>
        <strain evidence="2 3">Ve08.2h10</strain>
    </source>
</reference>
<dbReference type="Proteomes" id="UP000054538">
    <property type="component" value="Unassembled WGS sequence"/>
</dbReference>
<evidence type="ECO:0000256" key="1">
    <source>
        <dbReference type="SAM" id="MobiDB-lite"/>
    </source>
</evidence>
<dbReference type="AlphaFoldDB" id="A0A0D0DAQ0"/>
<dbReference type="EMBL" id="KN826903">
    <property type="protein sequence ID" value="KIK77624.1"/>
    <property type="molecule type" value="Genomic_DNA"/>
</dbReference>
<accession>A0A0D0DAQ0</accession>